<comment type="caution">
    <text evidence="1">The sequence shown here is derived from an EMBL/GenBank/DDBJ whole genome shotgun (WGS) entry which is preliminary data.</text>
</comment>
<dbReference type="EMBL" id="CAJHUB010000759">
    <property type="protein sequence ID" value="CAD7684714.1"/>
    <property type="molecule type" value="Genomic_DNA"/>
</dbReference>
<proteinExistence type="predicted"/>
<reference evidence="1" key="1">
    <citation type="submission" date="2020-12" db="EMBL/GenBank/DDBJ databases">
        <authorList>
            <consortium name="Molecular Ecology Group"/>
        </authorList>
    </citation>
    <scope>NUCLEOTIDE SEQUENCE</scope>
    <source>
        <strain evidence="1">TBG_1078</strain>
    </source>
</reference>
<protein>
    <submittedName>
        <fullName evidence="1">(raccoon dog) hypothetical protein</fullName>
    </submittedName>
</protein>
<organism evidence="1 2">
    <name type="scientific">Nyctereutes procyonoides</name>
    <name type="common">Raccoon dog</name>
    <name type="synonym">Canis procyonoides</name>
    <dbReference type="NCBI Taxonomy" id="34880"/>
    <lineage>
        <taxon>Eukaryota</taxon>
        <taxon>Metazoa</taxon>
        <taxon>Chordata</taxon>
        <taxon>Craniata</taxon>
        <taxon>Vertebrata</taxon>
        <taxon>Euteleostomi</taxon>
        <taxon>Mammalia</taxon>
        <taxon>Eutheria</taxon>
        <taxon>Laurasiatheria</taxon>
        <taxon>Carnivora</taxon>
        <taxon>Caniformia</taxon>
        <taxon>Canidae</taxon>
        <taxon>Nyctereutes</taxon>
    </lineage>
</organism>
<accession>A0A811Z8P5</accession>
<evidence type="ECO:0000313" key="2">
    <source>
        <dbReference type="Proteomes" id="UP000645828"/>
    </source>
</evidence>
<sequence>MNAESSEEAAEEKLEASKGWLMSLDKISHLHNIQVQGEATSADVEVAANYPEDQAKRVKECGGARAGGSGIWDRMSSYRDAGWLNCIFRDF</sequence>
<gene>
    <name evidence="1" type="ORF">NYPRO_LOCUS17507</name>
</gene>
<dbReference type="AlphaFoldDB" id="A0A811Z8P5"/>
<evidence type="ECO:0000313" key="1">
    <source>
        <dbReference type="EMBL" id="CAD7684714.1"/>
    </source>
</evidence>
<dbReference type="Proteomes" id="UP000645828">
    <property type="component" value="Unassembled WGS sequence"/>
</dbReference>
<keyword evidence="2" id="KW-1185">Reference proteome</keyword>
<name>A0A811Z8P5_NYCPR</name>